<sequence>MTDRKGHNERLRALLAEAEWTSAALARAVNIAGAEVGLGLSYDRTSVSHWLSGTQPRRRIPQLVAEAFSRRLGRAITPSAAGFTAPDTETAGADPGAPRDADAVHQLTALVCSDTDPLHRVSLQRSPYEVELPLAPWQPVKPSAAGPTDRTPGIRGTRTSRVGKTEVATVRGAVESFASGLDRHGGGHARSALCAYLADDVVPWLHHSANTQAGRQLRKESAHLVFVLARQYEDCGMQGLAQRYFAGAMRLANEAEDRVTWAMALRALSSQAATLNHRRIALNHGEGALASLPPEAPPAVRSFVTAQLAVVRAMTNDQSGALAALADAERATDQADSEPSPFTAYPRAALEFQRAQTLRSLGDIGGASKALTASLAHRSPDDRRGHALTCAVRVHLLLRAGHVEEAGANWLAFNRAGTGLQSARVNRAGRSLQRAFLPYRSQPTVKALLNTSGSLS</sequence>
<dbReference type="RefSeq" id="WP_249592438.1">
    <property type="nucleotide sequence ID" value="NZ_BAAAQL010000053.1"/>
</dbReference>
<name>A0ABY4Q5W0_9ACTN</name>
<dbReference type="CDD" id="cd00093">
    <property type="entry name" value="HTH_XRE"/>
    <property type="match status" value="1"/>
</dbReference>
<accession>A0ABY4Q5W0</accession>
<reference evidence="2 3" key="1">
    <citation type="submission" date="2022-05" db="EMBL/GenBank/DDBJ databases">
        <authorList>
            <person name="Zhou X."/>
            <person name="Li K."/>
            <person name="Man Y."/>
        </authorList>
    </citation>
    <scope>NUCLEOTIDE SEQUENCE [LARGE SCALE GENOMIC DNA]</scope>
    <source>
        <strain evidence="2 3">MS405</strain>
    </source>
</reference>
<protein>
    <recommendedName>
        <fullName evidence="4">Transcriptional regulator</fullName>
    </recommendedName>
</protein>
<dbReference type="EMBL" id="CP097289">
    <property type="protein sequence ID" value="UQT61106.1"/>
    <property type="molecule type" value="Genomic_DNA"/>
</dbReference>
<feature type="region of interest" description="Disordered" evidence="1">
    <location>
        <begin position="79"/>
        <end position="100"/>
    </location>
</feature>
<evidence type="ECO:0000256" key="1">
    <source>
        <dbReference type="SAM" id="MobiDB-lite"/>
    </source>
</evidence>
<evidence type="ECO:0000313" key="2">
    <source>
        <dbReference type="EMBL" id="UQT61106.1"/>
    </source>
</evidence>
<keyword evidence="3" id="KW-1185">Reference proteome</keyword>
<gene>
    <name evidence="2" type="ORF">M4V62_41890</name>
</gene>
<proteinExistence type="predicted"/>
<organism evidence="2 3">
    <name type="scientific">Streptomyces durmitorensis</name>
    <dbReference type="NCBI Taxonomy" id="319947"/>
    <lineage>
        <taxon>Bacteria</taxon>
        <taxon>Bacillati</taxon>
        <taxon>Actinomycetota</taxon>
        <taxon>Actinomycetes</taxon>
        <taxon>Kitasatosporales</taxon>
        <taxon>Streptomycetaceae</taxon>
        <taxon>Streptomyces</taxon>
    </lineage>
</organism>
<dbReference type="Proteomes" id="UP000829992">
    <property type="component" value="Chromosome"/>
</dbReference>
<evidence type="ECO:0008006" key="4">
    <source>
        <dbReference type="Google" id="ProtNLM"/>
    </source>
</evidence>
<dbReference type="InterPro" id="IPR001387">
    <property type="entry name" value="Cro/C1-type_HTH"/>
</dbReference>
<evidence type="ECO:0000313" key="3">
    <source>
        <dbReference type="Proteomes" id="UP000829992"/>
    </source>
</evidence>
<feature type="region of interest" description="Disordered" evidence="1">
    <location>
        <begin position="139"/>
        <end position="158"/>
    </location>
</feature>